<reference evidence="1 2" key="1">
    <citation type="journal article" date="2016" name="Nat. Commun.">
        <title>Thousands of microbial genomes shed light on interconnected biogeochemical processes in an aquifer system.</title>
        <authorList>
            <person name="Anantharaman K."/>
            <person name="Brown C.T."/>
            <person name="Hug L.A."/>
            <person name="Sharon I."/>
            <person name="Castelle C.J."/>
            <person name="Probst A.J."/>
            <person name="Thomas B.C."/>
            <person name="Singh A."/>
            <person name="Wilkins M.J."/>
            <person name="Karaoz U."/>
            <person name="Brodie E.L."/>
            <person name="Williams K.H."/>
            <person name="Hubbard S.S."/>
            <person name="Banfield J.F."/>
        </authorList>
    </citation>
    <scope>NUCLEOTIDE SEQUENCE [LARGE SCALE GENOMIC DNA]</scope>
</reference>
<protein>
    <submittedName>
        <fullName evidence="1">Uncharacterized protein</fullName>
    </submittedName>
</protein>
<dbReference type="STRING" id="1802694.A2918_02790"/>
<accession>A0A1F8GCC8</accession>
<dbReference type="EMBL" id="MGKI01000006">
    <property type="protein sequence ID" value="OGN23032.1"/>
    <property type="molecule type" value="Genomic_DNA"/>
</dbReference>
<proteinExistence type="predicted"/>
<sequence>MNARATLGIGFLGLLFLATTAYSTFLLSEQIYLIYDTYAHTEDLRLIDESAYNLCQKIADNPQVTEGPVYFRVDRGSSMIEDLNVTKFPYEALAVTPVGLYFYSKTVILTKQVLNGKYRRYLDVIVAHELGHIQLRHTQSDQKTEEEADRFAAELVGSYRVLEFKMYGGLSLE</sequence>
<dbReference type="AlphaFoldDB" id="A0A1F8GCC8"/>
<dbReference type="Proteomes" id="UP000178227">
    <property type="component" value="Unassembled WGS sequence"/>
</dbReference>
<comment type="caution">
    <text evidence="1">The sequence shown here is derived from an EMBL/GenBank/DDBJ whole genome shotgun (WGS) entry which is preliminary data.</text>
</comment>
<organism evidence="1 2">
    <name type="scientific">Candidatus Yanofskybacteria bacterium RIFCSPLOWO2_01_FULL_42_49</name>
    <dbReference type="NCBI Taxonomy" id="1802694"/>
    <lineage>
        <taxon>Bacteria</taxon>
        <taxon>Candidatus Yanofskyibacteriota</taxon>
    </lineage>
</organism>
<evidence type="ECO:0000313" key="2">
    <source>
        <dbReference type="Proteomes" id="UP000178227"/>
    </source>
</evidence>
<evidence type="ECO:0000313" key="1">
    <source>
        <dbReference type="EMBL" id="OGN23032.1"/>
    </source>
</evidence>
<gene>
    <name evidence="1" type="ORF">A2918_02790</name>
</gene>
<name>A0A1F8GCC8_9BACT</name>